<organism evidence="4 5">
    <name type="scientific">Diatrype stigma</name>
    <dbReference type="NCBI Taxonomy" id="117547"/>
    <lineage>
        <taxon>Eukaryota</taxon>
        <taxon>Fungi</taxon>
        <taxon>Dikarya</taxon>
        <taxon>Ascomycota</taxon>
        <taxon>Pezizomycotina</taxon>
        <taxon>Sordariomycetes</taxon>
        <taxon>Xylariomycetidae</taxon>
        <taxon>Xylariales</taxon>
        <taxon>Diatrypaceae</taxon>
        <taxon>Diatrype</taxon>
    </lineage>
</organism>
<comment type="caution">
    <text evidence="4">The sequence shown here is derived from an EMBL/GenBank/DDBJ whole genome shotgun (WGS) entry which is preliminary data.</text>
</comment>
<evidence type="ECO:0000313" key="5">
    <source>
        <dbReference type="Proteomes" id="UP001320420"/>
    </source>
</evidence>
<dbReference type="PANTHER" id="PTHR45994:SF1">
    <property type="entry name" value="FI21225P1"/>
    <property type="match status" value="1"/>
</dbReference>
<evidence type="ECO:0000256" key="1">
    <source>
        <dbReference type="ARBA" id="ARBA00004496"/>
    </source>
</evidence>
<dbReference type="InterPro" id="IPR024660">
    <property type="entry name" value="UCS_central_dom"/>
</dbReference>
<dbReference type="InterPro" id="IPR016024">
    <property type="entry name" value="ARM-type_fold"/>
</dbReference>
<keyword evidence="5" id="KW-1185">Reference proteome</keyword>
<gene>
    <name evidence="4" type="primary">SHE4_2</name>
    <name evidence="4" type="ORF">SLS62_002239</name>
</gene>
<sequence>MDEQAIRITEHPKEMASLSPKEQTQLILAQLMEGGQEDDETCKALDKLTKLLNDDAATSKNAQSKDTVTDVIDSECVDTLLSYLDMRQAETVRGHAVLTTSAYLRAAGDRGSQSLKTFFFDRIQRGTYDDYIVAFCVAASVFPIAPEITADIFLTEGFVPSLGPLMRRTWKSKKVETACLEMLNAASMNSLCREAIQKYCTDWLEEVVDQDPSELPKAIHAVEPGVQVTTGSIAMRRHSEAVQNLAAVILAKMRVGTLKLPPTSPPAFENLQWR</sequence>
<comment type="subcellular location">
    <subcellularLocation>
        <location evidence="1">Cytoplasm</location>
    </subcellularLocation>
</comment>
<name>A0AAN9YVR5_9PEZI</name>
<evidence type="ECO:0000256" key="2">
    <source>
        <dbReference type="ARBA" id="ARBA00022490"/>
    </source>
</evidence>
<dbReference type="PANTHER" id="PTHR45994">
    <property type="entry name" value="FI21225P1"/>
    <property type="match status" value="1"/>
</dbReference>
<reference evidence="4 5" key="1">
    <citation type="submission" date="2024-02" db="EMBL/GenBank/DDBJ databases">
        <title>De novo assembly and annotation of 12 fungi associated with fruit tree decline syndrome in Ontario, Canada.</title>
        <authorList>
            <person name="Sulman M."/>
            <person name="Ellouze W."/>
            <person name="Ilyukhin E."/>
        </authorList>
    </citation>
    <scope>NUCLEOTIDE SEQUENCE [LARGE SCALE GENOMIC DNA]</scope>
    <source>
        <strain evidence="4 5">M11/M66-122</strain>
    </source>
</reference>
<dbReference type="AlphaFoldDB" id="A0AAN9YVR5"/>
<accession>A0AAN9YVR5</accession>
<keyword evidence="2" id="KW-0963">Cytoplasm</keyword>
<feature type="domain" description="UNC-45/Cro1/She4 central" evidence="3">
    <location>
        <begin position="75"/>
        <end position="253"/>
    </location>
</feature>
<dbReference type="Proteomes" id="UP001320420">
    <property type="component" value="Unassembled WGS sequence"/>
</dbReference>
<dbReference type="GO" id="GO:0051879">
    <property type="term" value="F:Hsp90 protein binding"/>
    <property type="evidence" value="ECO:0007669"/>
    <property type="project" value="TreeGrafter"/>
</dbReference>
<evidence type="ECO:0000313" key="4">
    <source>
        <dbReference type="EMBL" id="KAK7755630.1"/>
    </source>
</evidence>
<evidence type="ECO:0000259" key="3">
    <source>
        <dbReference type="Pfam" id="PF11701"/>
    </source>
</evidence>
<protein>
    <submittedName>
        <fullName evidence="4">SWI5-dependent HO expression protein 4</fullName>
    </submittedName>
</protein>
<dbReference type="Pfam" id="PF11701">
    <property type="entry name" value="UNC45-central"/>
    <property type="match status" value="1"/>
</dbReference>
<dbReference type="GO" id="GO:0005737">
    <property type="term" value="C:cytoplasm"/>
    <property type="evidence" value="ECO:0007669"/>
    <property type="project" value="UniProtKB-SubCell"/>
</dbReference>
<dbReference type="EMBL" id="JAKJXP020000011">
    <property type="protein sequence ID" value="KAK7755630.1"/>
    <property type="molecule type" value="Genomic_DNA"/>
</dbReference>
<dbReference type="SUPFAM" id="SSF48371">
    <property type="entry name" value="ARM repeat"/>
    <property type="match status" value="1"/>
</dbReference>
<proteinExistence type="predicted"/>